<evidence type="ECO:0000313" key="2">
    <source>
        <dbReference type="Proteomes" id="UP000712600"/>
    </source>
</evidence>
<reference evidence="1" key="1">
    <citation type="submission" date="2019-12" db="EMBL/GenBank/DDBJ databases">
        <title>Genome sequencing and annotation of Brassica cretica.</title>
        <authorList>
            <person name="Studholme D.J."/>
            <person name="Sarris P."/>
        </authorList>
    </citation>
    <scope>NUCLEOTIDE SEQUENCE</scope>
    <source>
        <strain evidence="1">PFS-109/04</strain>
        <tissue evidence="1">Leaf</tissue>
    </source>
</reference>
<evidence type="ECO:0000313" key="1">
    <source>
        <dbReference type="EMBL" id="KAF3586949.1"/>
    </source>
</evidence>
<organism evidence="1 2">
    <name type="scientific">Brassica cretica</name>
    <name type="common">Mustard</name>
    <dbReference type="NCBI Taxonomy" id="69181"/>
    <lineage>
        <taxon>Eukaryota</taxon>
        <taxon>Viridiplantae</taxon>
        <taxon>Streptophyta</taxon>
        <taxon>Embryophyta</taxon>
        <taxon>Tracheophyta</taxon>
        <taxon>Spermatophyta</taxon>
        <taxon>Magnoliopsida</taxon>
        <taxon>eudicotyledons</taxon>
        <taxon>Gunneridae</taxon>
        <taxon>Pentapetalae</taxon>
        <taxon>rosids</taxon>
        <taxon>malvids</taxon>
        <taxon>Brassicales</taxon>
        <taxon>Brassicaceae</taxon>
        <taxon>Brassiceae</taxon>
        <taxon>Brassica</taxon>
    </lineage>
</organism>
<dbReference type="AlphaFoldDB" id="A0A8S9S4H8"/>
<sequence length="128" mass="14227">MSRELSAGIRFDVQVFYNFSRSISLIILSETRHGYCVQGPEDCIMGTETRMHGFGTGGRSSPMGEVTSMRVVLYHGRGELGAGRPRPWARGEVTSVETVLAYDRDLIQTDPLPNIPRFASAKKCLFLD</sequence>
<protein>
    <submittedName>
        <fullName evidence="1">Uncharacterized protein</fullName>
    </submittedName>
</protein>
<dbReference type="EMBL" id="QGKX02000088">
    <property type="protein sequence ID" value="KAF3586949.1"/>
    <property type="molecule type" value="Genomic_DNA"/>
</dbReference>
<comment type="caution">
    <text evidence="1">The sequence shown here is derived from an EMBL/GenBank/DDBJ whole genome shotgun (WGS) entry which is preliminary data.</text>
</comment>
<gene>
    <name evidence="1" type="ORF">F2Q69_00030896</name>
</gene>
<accession>A0A8S9S4H8</accession>
<proteinExistence type="predicted"/>
<dbReference type="Proteomes" id="UP000712600">
    <property type="component" value="Unassembled WGS sequence"/>
</dbReference>
<name>A0A8S9S4H8_BRACR</name>